<name>A0A9Q1UWS5_CLOBO</name>
<reference evidence="2 3" key="1">
    <citation type="submission" date="2015-07" db="EMBL/GenBank/DDBJ databases">
        <title>Draft genome sequences of 17 French Clostridium botulinum group III.</title>
        <authorList>
            <person name="Woudstra C."/>
            <person name="Le Marechal C."/>
            <person name="Souillard R."/>
            <person name="Bayon-Auboyer M.-H."/>
            <person name="Dessouter D."/>
            <person name="Fach P."/>
        </authorList>
    </citation>
    <scope>NUCLEOTIDE SEQUENCE [LARGE SCALE GENOMIC DNA]</scope>
    <source>
        <strain evidence="2 3">12LNRI-CD</strain>
    </source>
</reference>
<sequence length="218" mass="25308">MKKKILSIIIFIIMGILIFKGYSIFGTCRLQISQRQCTIDKNKNGINDVEDILKGARAEVLNKTKYKSQYYNGGYPPENEGVCTDVIWRAFKNAGYNLKDEIDNDIETNLKFYPRIKDKSDTNIDFRRVPNLVSFFNRHAKTLTPKIKPYNKDNLKEWQAGDIVVFYGRKDHIAIISDKRRGDGVPYIIHNAGPYPKEEDGLRLRALLAKGVYHFRWK</sequence>
<organism evidence="2 3">
    <name type="scientific">Clostridium botulinum</name>
    <dbReference type="NCBI Taxonomy" id="1491"/>
    <lineage>
        <taxon>Bacteria</taxon>
        <taxon>Bacillati</taxon>
        <taxon>Bacillota</taxon>
        <taxon>Clostridia</taxon>
        <taxon>Eubacteriales</taxon>
        <taxon>Clostridiaceae</taxon>
        <taxon>Clostridium</taxon>
    </lineage>
</organism>
<evidence type="ECO:0008006" key="4">
    <source>
        <dbReference type="Google" id="ProtNLM"/>
    </source>
</evidence>
<keyword evidence="1" id="KW-0472">Membrane</keyword>
<dbReference type="EMBL" id="LGVR01000087">
    <property type="protein sequence ID" value="KOA83300.1"/>
    <property type="molecule type" value="Genomic_DNA"/>
</dbReference>
<dbReference type="Pfam" id="PF06940">
    <property type="entry name" value="DUF1287"/>
    <property type="match status" value="1"/>
</dbReference>
<gene>
    <name evidence="2" type="ORF">ADU74_12530</name>
</gene>
<accession>A0A9Q1UWS5</accession>
<dbReference type="RefSeq" id="WP_019278643.1">
    <property type="nucleotide sequence ID" value="NZ_LGVO01000045.1"/>
</dbReference>
<evidence type="ECO:0000313" key="3">
    <source>
        <dbReference type="Proteomes" id="UP000037540"/>
    </source>
</evidence>
<comment type="caution">
    <text evidence="2">The sequence shown here is derived from an EMBL/GenBank/DDBJ whole genome shotgun (WGS) entry which is preliminary data.</text>
</comment>
<proteinExistence type="predicted"/>
<keyword evidence="1" id="KW-1133">Transmembrane helix</keyword>
<feature type="transmembrane region" description="Helical" evidence="1">
    <location>
        <begin position="5"/>
        <end position="25"/>
    </location>
</feature>
<dbReference type="InterPro" id="IPR009706">
    <property type="entry name" value="DUF1287"/>
</dbReference>
<evidence type="ECO:0000256" key="1">
    <source>
        <dbReference type="SAM" id="Phobius"/>
    </source>
</evidence>
<dbReference type="OrthoDB" id="114026at2"/>
<evidence type="ECO:0000313" key="2">
    <source>
        <dbReference type="EMBL" id="KOA83300.1"/>
    </source>
</evidence>
<keyword evidence="1" id="KW-0812">Transmembrane</keyword>
<dbReference type="Proteomes" id="UP000037540">
    <property type="component" value="Unassembled WGS sequence"/>
</dbReference>
<protein>
    <recommendedName>
        <fullName evidence="4">DUF1287 domain-containing protein</fullName>
    </recommendedName>
</protein>
<dbReference type="AlphaFoldDB" id="A0A9Q1UWS5"/>